<dbReference type="ExpressionAtlas" id="A5BUU6">
    <property type="expression patterns" value="baseline and differential"/>
</dbReference>
<dbReference type="AlphaFoldDB" id="A5BUU6"/>
<dbReference type="InterPro" id="IPR008978">
    <property type="entry name" value="HSP20-like_chaperone"/>
</dbReference>
<reference evidence="8" key="1">
    <citation type="journal article" date="2007" name="PLoS ONE">
        <title>The first genome sequence of an elite grapevine cultivar (Pinot noir Vitis vinifera L.): coping with a highly heterozygous genome.</title>
        <authorList>
            <person name="Velasco R."/>
            <person name="Zharkikh A."/>
            <person name="Troggio M."/>
            <person name="Cartwright D.A."/>
            <person name="Cestaro A."/>
            <person name="Pruss D."/>
            <person name="Pindo M."/>
            <person name="FitzGerald L.M."/>
            <person name="Vezzulli S."/>
            <person name="Reid J."/>
            <person name="Malacarne G."/>
            <person name="Iliev D."/>
            <person name="Coppola G."/>
            <person name="Wardell B."/>
            <person name="Micheletti D."/>
            <person name="Macalma T."/>
            <person name="Facci M."/>
            <person name="Mitchell J.T."/>
            <person name="Perazzolli M."/>
            <person name="Eldredge G."/>
            <person name="Gatto P."/>
            <person name="Oyzerski R."/>
            <person name="Moretto M."/>
            <person name="Gutin N."/>
            <person name="Stefanini M."/>
            <person name="Chen Y."/>
            <person name="Segala C."/>
            <person name="Davenport C."/>
            <person name="Dematte L."/>
            <person name="Mraz A."/>
            <person name="Battilana J."/>
            <person name="Stormo K."/>
            <person name="Costa F."/>
            <person name="Tao Q."/>
            <person name="Si-Ammour A."/>
            <person name="Harkins T."/>
            <person name="Lackey A."/>
            <person name="Perbost C."/>
            <person name="Taillon B."/>
            <person name="Stella A."/>
            <person name="Solovyev V."/>
            <person name="Fawcett J.A."/>
            <person name="Sterck L."/>
            <person name="Vandepoele K."/>
            <person name="Grando S.M."/>
            <person name="Toppo S."/>
            <person name="Moser C."/>
            <person name="Lanchbury J."/>
            <person name="Bogden R."/>
            <person name="Skolnick M."/>
            <person name="Sgaramella V."/>
            <person name="Bhatnagar S.K."/>
            <person name="Fontana P."/>
            <person name="Gutin A."/>
            <person name="Van de Peer Y."/>
            <person name="Salamini F."/>
            <person name="Viola R."/>
        </authorList>
    </citation>
    <scope>NUCLEOTIDE SEQUENCE</scope>
</reference>
<dbReference type="InterPro" id="IPR002068">
    <property type="entry name" value="A-crystallin/Hsp20_dom"/>
</dbReference>
<dbReference type="SUPFAM" id="SSF49764">
    <property type="entry name" value="HSP20-like chaperones"/>
    <property type="match status" value="1"/>
</dbReference>
<keyword evidence="2" id="KW-0963">Cytoplasm</keyword>
<feature type="domain" description="SHSP" evidence="7">
    <location>
        <begin position="75"/>
        <end position="193"/>
    </location>
</feature>
<sequence length="261" mass="29443">MSQSDKDFLIIDQGHVYAYQDSTAFIVISETERMSPVADLDVLNGDLAATVSQLLNFPEAIDKFAFPSRSHHTHEHKGLSTIPTDIMDTPKEYLFYMDVPGLCKSDIQVTVEDDNTLVIRSHGKRKREDGEEEGCKYVRLERKAPQKLMRKFRLPENANTSAISAKCENGVLTVVIEKHPPPPKSKTVEMLGLWVVAGCMPRCSGRLLWSGWGKGKCSDLSKFVKLPIILHVERVRVFVQVHFNFGSEWLKSDLCIQIIAL</sequence>
<evidence type="ECO:0000259" key="7">
    <source>
        <dbReference type="PROSITE" id="PS01031"/>
    </source>
</evidence>
<evidence type="ECO:0000256" key="2">
    <source>
        <dbReference type="ARBA" id="ARBA00022490"/>
    </source>
</evidence>
<accession>A5BUU6</accession>
<gene>
    <name evidence="8" type="ORF">VITISV_015797</name>
</gene>
<dbReference type="Pfam" id="PF00011">
    <property type="entry name" value="HSP20"/>
    <property type="match status" value="1"/>
</dbReference>
<evidence type="ECO:0000313" key="8">
    <source>
        <dbReference type="EMBL" id="CAN61792.1"/>
    </source>
</evidence>
<dbReference type="PANTHER" id="PTHR11527">
    <property type="entry name" value="HEAT-SHOCK PROTEIN 20 FAMILY MEMBER"/>
    <property type="match status" value="1"/>
</dbReference>
<protein>
    <recommendedName>
        <fullName evidence="7">SHSP domain-containing protein</fullName>
    </recommendedName>
</protein>
<comment type="similarity">
    <text evidence="5 6">Belongs to the small heat shock protein (HSP20) family.</text>
</comment>
<dbReference type="FunFam" id="2.60.40.790:FF:000054">
    <property type="entry name" value="17.4 kDa class III heat shock protein isoform A"/>
    <property type="match status" value="1"/>
</dbReference>
<dbReference type="GO" id="GO:0005737">
    <property type="term" value="C:cytoplasm"/>
    <property type="evidence" value="ECO:0007669"/>
    <property type="project" value="UniProtKB-SubCell"/>
</dbReference>
<dbReference type="Gene3D" id="2.60.40.790">
    <property type="match status" value="1"/>
</dbReference>
<evidence type="ECO:0000256" key="1">
    <source>
        <dbReference type="ARBA" id="ARBA00004496"/>
    </source>
</evidence>
<evidence type="ECO:0000256" key="3">
    <source>
        <dbReference type="ARBA" id="ARBA00023016"/>
    </source>
</evidence>
<dbReference type="CDD" id="cd06464">
    <property type="entry name" value="ACD_sHsps-like"/>
    <property type="match status" value="1"/>
</dbReference>
<dbReference type="InterPro" id="IPR031107">
    <property type="entry name" value="Small_HSP"/>
</dbReference>
<organism evidence="8">
    <name type="scientific">Vitis vinifera</name>
    <name type="common">Grape</name>
    <dbReference type="NCBI Taxonomy" id="29760"/>
    <lineage>
        <taxon>Eukaryota</taxon>
        <taxon>Viridiplantae</taxon>
        <taxon>Streptophyta</taxon>
        <taxon>Embryophyta</taxon>
        <taxon>Tracheophyta</taxon>
        <taxon>Spermatophyta</taxon>
        <taxon>Magnoliopsida</taxon>
        <taxon>eudicotyledons</taxon>
        <taxon>Gunneridae</taxon>
        <taxon>Pentapetalae</taxon>
        <taxon>rosids</taxon>
        <taxon>Vitales</taxon>
        <taxon>Vitaceae</taxon>
        <taxon>Viteae</taxon>
        <taxon>Vitis</taxon>
    </lineage>
</organism>
<evidence type="ECO:0000256" key="6">
    <source>
        <dbReference type="RuleBase" id="RU003616"/>
    </source>
</evidence>
<dbReference type="EMBL" id="AM472018">
    <property type="protein sequence ID" value="CAN61792.1"/>
    <property type="molecule type" value="Genomic_DNA"/>
</dbReference>
<dbReference type="PROSITE" id="PS01031">
    <property type="entry name" value="SHSP"/>
    <property type="match status" value="1"/>
</dbReference>
<proteinExistence type="inferred from homology"/>
<comment type="subcellular location">
    <subcellularLocation>
        <location evidence="1">Cytoplasm</location>
    </subcellularLocation>
</comment>
<comment type="subunit">
    <text evidence="4">May form oligomeric structures.</text>
</comment>
<keyword evidence="3" id="KW-0346">Stress response</keyword>
<name>A5BUU6_VITVI</name>
<evidence type="ECO:0000256" key="4">
    <source>
        <dbReference type="ARBA" id="ARBA00062444"/>
    </source>
</evidence>
<evidence type="ECO:0000256" key="5">
    <source>
        <dbReference type="PROSITE-ProRule" id="PRU00285"/>
    </source>
</evidence>